<dbReference type="RefSeq" id="WP_359278263.1">
    <property type="nucleotide sequence ID" value="NZ_JBEZNA010000129.1"/>
</dbReference>
<feature type="compositionally biased region" description="Basic and acidic residues" evidence="1">
    <location>
        <begin position="107"/>
        <end position="134"/>
    </location>
</feature>
<dbReference type="EMBL" id="JBEZNA010000129">
    <property type="protein sequence ID" value="MEU9581541.1"/>
    <property type="molecule type" value="Genomic_DNA"/>
</dbReference>
<gene>
    <name evidence="2" type="ORF">AB0D95_30460</name>
</gene>
<evidence type="ECO:0000313" key="2">
    <source>
        <dbReference type="EMBL" id="MEU9581541.1"/>
    </source>
</evidence>
<keyword evidence="3" id="KW-1185">Reference proteome</keyword>
<accession>A0ABV3EZ96</accession>
<comment type="caution">
    <text evidence="2">The sequence shown here is derived from an EMBL/GenBank/DDBJ whole genome shotgun (WGS) entry which is preliminary data.</text>
</comment>
<name>A0ABV3EZ96_9ACTN</name>
<feature type="region of interest" description="Disordered" evidence="1">
    <location>
        <begin position="94"/>
        <end position="134"/>
    </location>
</feature>
<evidence type="ECO:0000313" key="3">
    <source>
        <dbReference type="Proteomes" id="UP001551584"/>
    </source>
</evidence>
<feature type="region of interest" description="Disordered" evidence="1">
    <location>
        <begin position="1"/>
        <end position="56"/>
    </location>
</feature>
<organism evidence="2 3">
    <name type="scientific">Streptomyces chilikensis</name>
    <dbReference type="NCBI Taxonomy" id="1194079"/>
    <lineage>
        <taxon>Bacteria</taxon>
        <taxon>Bacillati</taxon>
        <taxon>Actinomycetota</taxon>
        <taxon>Actinomycetes</taxon>
        <taxon>Kitasatosporales</taxon>
        <taxon>Streptomycetaceae</taxon>
        <taxon>Streptomyces</taxon>
    </lineage>
</organism>
<protein>
    <submittedName>
        <fullName evidence="2">Uncharacterized protein</fullName>
    </submittedName>
</protein>
<proteinExistence type="predicted"/>
<reference evidence="2 3" key="1">
    <citation type="submission" date="2024-06" db="EMBL/GenBank/DDBJ databases">
        <title>The Natural Products Discovery Center: Release of the First 8490 Sequenced Strains for Exploring Actinobacteria Biosynthetic Diversity.</title>
        <authorList>
            <person name="Kalkreuter E."/>
            <person name="Kautsar S.A."/>
            <person name="Yang D."/>
            <person name="Bader C.D."/>
            <person name="Teijaro C.N."/>
            <person name="Fluegel L."/>
            <person name="Davis C.M."/>
            <person name="Simpson J.R."/>
            <person name="Lauterbach L."/>
            <person name="Steele A.D."/>
            <person name="Gui C."/>
            <person name="Meng S."/>
            <person name="Li G."/>
            <person name="Viehrig K."/>
            <person name="Ye F."/>
            <person name="Su P."/>
            <person name="Kiefer A.F."/>
            <person name="Nichols A."/>
            <person name="Cepeda A.J."/>
            <person name="Yan W."/>
            <person name="Fan B."/>
            <person name="Jiang Y."/>
            <person name="Adhikari A."/>
            <person name="Zheng C.-J."/>
            <person name="Schuster L."/>
            <person name="Cowan T.M."/>
            <person name="Smanski M.J."/>
            <person name="Chevrette M.G."/>
            <person name="De Carvalho L.P.S."/>
            <person name="Shen B."/>
        </authorList>
    </citation>
    <scope>NUCLEOTIDE SEQUENCE [LARGE SCALE GENOMIC DNA]</scope>
    <source>
        <strain evidence="2 3">NPDC048117</strain>
    </source>
</reference>
<dbReference type="Proteomes" id="UP001551584">
    <property type="component" value="Unassembled WGS sequence"/>
</dbReference>
<sequence length="134" mass="14283">MNRIARRVRPVTSGTGPAAVTDDHHRARARTPATGAGAGLLRLSEPRGSLTGEQADPLREVRAASARARAPGGPEGDPVTRAAALGPLADRVAAIGTALTRTHRDRGRGPHRDRTHGQDHGRDRAYDRDRKETP</sequence>
<feature type="compositionally biased region" description="Low complexity" evidence="1">
    <location>
        <begin position="30"/>
        <end position="43"/>
    </location>
</feature>
<evidence type="ECO:0000256" key="1">
    <source>
        <dbReference type="SAM" id="MobiDB-lite"/>
    </source>
</evidence>